<dbReference type="SUPFAM" id="SSF46689">
    <property type="entry name" value="Homeodomain-like"/>
    <property type="match status" value="1"/>
</dbReference>
<evidence type="ECO:0000256" key="3">
    <source>
        <dbReference type="ARBA" id="ARBA00023163"/>
    </source>
</evidence>
<evidence type="ECO:0000313" key="7">
    <source>
        <dbReference type="Proteomes" id="UP000823933"/>
    </source>
</evidence>
<keyword evidence="3" id="KW-0804">Transcription</keyword>
<feature type="domain" description="HTH rpiR-type" evidence="4">
    <location>
        <begin position="1"/>
        <end position="73"/>
    </location>
</feature>
<dbReference type="PROSITE" id="PS51071">
    <property type="entry name" value="HTH_RPIR"/>
    <property type="match status" value="1"/>
</dbReference>
<dbReference type="InterPro" id="IPR035472">
    <property type="entry name" value="RpiR-like_SIS"/>
</dbReference>
<evidence type="ECO:0000259" key="4">
    <source>
        <dbReference type="PROSITE" id="PS51071"/>
    </source>
</evidence>
<dbReference type="InterPro" id="IPR009057">
    <property type="entry name" value="Homeodomain-like_sf"/>
</dbReference>
<gene>
    <name evidence="6" type="ORF">H9890_05050</name>
</gene>
<organism evidence="6 7">
    <name type="scientific">Candidatus Faecalibacterium intestinigallinarum</name>
    <dbReference type="NCBI Taxonomy" id="2838581"/>
    <lineage>
        <taxon>Bacteria</taxon>
        <taxon>Bacillati</taxon>
        <taxon>Bacillota</taxon>
        <taxon>Clostridia</taxon>
        <taxon>Eubacteriales</taxon>
        <taxon>Oscillospiraceae</taxon>
        <taxon>Faecalibacterium</taxon>
    </lineage>
</organism>
<dbReference type="Gene3D" id="3.40.50.10490">
    <property type="entry name" value="Glucose-6-phosphate isomerase like protein, domain 1"/>
    <property type="match status" value="1"/>
</dbReference>
<dbReference type="InterPro" id="IPR001347">
    <property type="entry name" value="SIS_dom"/>
</dbReference>
<reference evidence="6" key="2">
    <citation type="submission" date="2021-04" db="EMBL/GenBank/DDBJ databases">
        <authorList>
            <person name="Gilroy R."/>
        </authorList>
    </citation>
    <scope>NUCLEOTIDE SEQUENCE</scope>
    <source>
        <strain evidence="6">ChiHcolR34-3080</strain>
    </source>
</reference>
<dbReference type="GO" id="GO:0097367">
    <property type="term" value="F:carbohydrate derivative binding"/>
    <property type="evidence" value="ECO:0007669"/>
    <property type="project" value="InterPro"/>
</dbReference>
<evidence type="ECO:0000256" key="2">
    <source>
        <dbReference type="ARBA" id="ARBA00023125"/>
    </source>
</evidence>
<dbReference type="CDD" id="cd05013">
    <property type="entry name" value="SIS_RpiR"/>
    <property type="match status" value="1"/>
</dbReference>
<evidence type="ECO:0000259" key="5">
    <source>
        <dbReference type="PROSITE" id="PS51464"/>
    </source>
</evidence>
<name>A0A9D1Q967_9FIRM</name>
<dbReference type="Pfam" id="PF01380">
    <property type="entry name" value="SIS"/>
    <property type="match status" value="1"/>
</dbReference>
<feature type="domain" description="SIS" evidence="5">
    <location>
        <begin position="104"/>
        <end position="248"/>
    </location>
</feature>
<evidence type="ECO:0000313" key="6">
    <source>
        <dbReference type="EMBL" id="HIW08753.1"/>
    </source>
</evidence>
<dbReference type="Proteomes" id="UP000823933">
    <property type="component" value="Unassembled WGS sequence"/>
</dbReference>
<keyword evidence="1" id="KW-0805">Transcription regulation</keyword>
<comment type="caution">
    <text evidence="6">The sequence shown here is derived from an EMBL/GenBank/DDBJ whole genome shotgun (WGS) entry which is preliminary data.</text>
</comment>
<dbReference type="InterPro" id="IPR000281">
    <property type="entry name" value="HTH_RpiR"/>
</dbReference>
<dbReference type="SUPFAM" id="SSF53697">
    <property type="entry name" value="SIS domain"/>
    <property type="match status" value="1"/>
</dbReference>
<dbReference type="PANTHER" id="PTHR30514">
    <property type="entry name" value="GLUCOKINASE"/>
    <property type="match status" value="1"/>
</dbReference>
<dbReference type="PROSITE" id="PS51464">
    <property type="entry name" value="SIS"/>
    <property type="match status" value="1"/>
</dbReference>
<proteinExistence type="predicted"/>
<keyword evidence="2" id="KW-0238">DNA-binding</keyword>
<dbReference type="InterPro" id="IPR046348">
    <property type="entry name" value="SIS_dom_sf"/>
</dbReference>
<dbReference type="GO" id="GO:1901135">
    <property type="term" value="P:carbohydrate derivative metabolic process"/>
    <property type="evidence" value="ECO:0007669"/>
    <property type="project" value="InterPro"/>
</dbReference>
<evidence type="ECO:0000256" key="1">
    <source>
        <dbReference type="ARBA" id="ARBA00023015"/>
    </source>
</evidence>
<dbReference type="InterPro" id="IPR036388">
    <property type="entry name" value="WH-like_DNA-bd_sf"/>
</dbReference>
<dbReference type="EMBL" id="DXHQ01000060">
    <property type="protein sequence ID" value="HIW08753.1"/>
    <property type="molecule type" value="Genomic_DNA"/>
</dbReference>
<reference evidence="6" key="1">
    <citation type="journal article" date="2021" name="PeerJ">
        <title>Extensive microbial diversity within the chicken gut microbiome revealed by metagenomics and culture.</title>
        <authorList>
            <person name="Gilroy R."/>
            <person name="Ravi A."/>
            <person name="Getino M."/>
            <person name="Pursley I."/>
            <person name="Horton D.L."/>
            <person name="Alikhan N.F."/>
            <person name="Baker D."/>
            <person name="Gharbi K."/>
            <person name="Hall N."/>
            <person name="Watson M."/>
            <person name="Adriaenssens E.M."/>
            <person name="Foster-Nyarko E."/>
            <person name="Jarju S."/>
            <person name="Secka A."/>
            <person name="Antonio M."/>
            <person name="Oren A."/>
            <person name="Chaudhuri R.R."/>
            <person name="La Ragione R."/>
            <person name="Hildebrand F."/>
            <person name="Pallen M.J."/>
        </authorList>
    </citation>
    <scope>NUCLEOTIDE SEQUENCE</scope>
    <source>
        <strain evidence="6">ChiHcolR34-3080</strain>
    </source>
</reference>
<protein>
    <submittedName>
        <fullName evidence="6">MurR/RpiR family transcriptional regulator</fullName>
    </submittedName>
</protein>
<sequence>MFSNEEIQSLNALEMSVYNYVAKNREKVVYMKIRELAAQAHVSTTTVLHMCKKFGCDGYTEFKLRLKQEMLRDKRDVADLDISALQDFLSRLSSPAIQTQIDGVVELLRGMGHVLFIGVGNSSILARYGARYLCNVGYFATAIDDPFTPISGVVNTQAKFDKVAVVALSVSGETEQIISMTQSLKERGCVIISITNSASCTLARLSDYNLNYYMTEVKLDGYFQLTCQAPVLCLLEMIGRRLYQPGPNDTFTEVK</sequence>
<dbReference type="AlphaFoldDB" id="A0A9D1Q967"/>
<dbReference type="Gene3D" id="1.10.10.10">
    <property type="entry name" value="Winged helix-like DNA-binding domain superfamily/Winged helix DNA-binding domain"/>
    <property type="match status" value="1"/>
</dbReference>
<dbReference type="InterPro" id="IPR047640">
    <property type="entry name" value="RpiR-like"/>
</dbReference>
<dbReference type="GO" id="GO:0003700">
    <property type="term" value="F:DNA-binding transcription factor activity"/>
    <property type="evidence" value="ECO:0007669"/>
    <property type="project" value="InterPro"/>
</dbReference>
<dbReference type="Pfam" id="PF01418">
    <property type="entry name" value="HTH_6"/>
    <property type="match status" value="1"/>
</dbReference>
<dbReference type="PANTHER" id="PTHR30514:SF1">
    <property type="entry name" value="HTH-TYPE TRANSCRIPTIONAL REGULATOR HEXR-RELATED"/>
    <property type="match status" value="1"/>
</dbReference>
<dbReference type="GO" id="GO:0003677">
    <property type="term" value="F:DNA binding"/>
    <property type="evidence" value="ECO:0007669"/>
    <property type="project" value="UniProtKB-KW"/>
</dbReference>
<accession>A0A9D1Q967</accession>